<keyword evidence="1" id="KW-0472">Membrane</keyword>
<sequence length="96" mass="10502">MSTAQTSGRNSNETNRPVATWWLMVLALIVVALIPDWTESGANRPLWLFVVPIVLGLGGAVFAVRTRHFWWAIVSAVWGFALIQCLILVVTLASGP</sequence>
<evidence type="ECO:0000256" key="1">
    <source>
        <dbReference type="SAM" id="Phobius"/>
    </source>
</evidence>
<dbReference type="AlphaFoldDB" id="A0A4R8UUJ0"/>
<evidence type="ECO:0000313" key="5">
    <source>
        <dbReference type="Proteomes" id="UP000298252"/>
    </source>
</evidence>
<dbReference type="EMBL" id="SOFD01000042">
    <property type="protein sequence ID" value="TFB72515.1"/>
    <property type="molecule type" value="Genomic_DNA"/>
</dbReference>
<dbReference type="EMBL" id="FNIB01000003">
    <property type="protein sequence ID" value="SDM96336.1"/>
    <property type="molecule type" value="Genomic_DNA"/>
</dbReference>
<feature type="transmembrane region" description="Helical" evidence="1">
    <location>
        <begin position="70"/>
        <end position="93"/>
    </location>
</feature>
<dbReference type="Proteomes" id="UP000199639">
    <property type="component" value="Unassembled WGS sequence"/>
</dbReference>
<evidence type="ECO:0000313" key="2">
    <source>
        <dbReference type="EMBL" id="SDM96336.1"/>
    </source>
</evidence>
<feature type="transmembrane region" description="Helical" evidence="1">
    <location>
        <begin position="18"/>
        <end position="34"/>
    </location>
</feature>
<feature type="transmembrane region" description="Helical" evidence="1">
    <location>
        <begin position="46"/>
        <end position="64"/>
    </location>
</feature>
<dbReference type="Proteomes" id="UP000298252">
    <property type="component" value="Unassembled WGS sequence"/>
</dbReference>
<protein>
    <submittedName>
        <fullName evidence="2">Uncharacterized protein</fullName>
    </submittedName>
</protein>
<accession>A0A4R8UUJ0</accession>
<dbReference type="RefSeq" id="WP_092339583.1">
    <property type="nucleotide sequence ID" value="NZ_FNIB01000003.1"/>
</dbReference>
<name>A0A4R8UUJ0_9MICO</name>
<proteinExistence type="predicted"/>
<keyword evidence="5" id="KW-1185">Reference proteome</keyword>
<evidence type="ECO:0000313" key="3">
    <source>
        <dbReference type="EMBL" id="TFB72515.1"/>
    </source>
</evidence>
<dbReference type="STRING" id="1424659.SAMN05216368_10380"/>
<reference evidence="3 5" key="2">
    <citation type="submission" date="2019-03" db="EMBL/GenBank/DDBJ databases">
        <title>Genomics of glacier-inhabiting Cryobacterium strains.</title>
        <authorList>
            <person name="Liu Q."/>
            <person name="Xin Y.-H."/>
        </authorList>
    </citation>
    <scope>NUCLEOTIDE SEQUENCE [LARGE SCALE GENOMIC DNA]</scope>
    <source>
        <strain evidence="3 5">Hh8</strain>
    </source>
</reference>
<keyword evidence="1" id="KW-0812">Transmembrane</keyword>
<evidence type="ECO:0000313" key="4">
    <source>
        <dbReference type="Proteomes" id="UP000199639"/>
    </source>
</evidence>
<keyword evidence="1" id="KW-1133">Transmembrane helix</keyword>
<gene>
    <name evidence="3" type="ORF">E3O21_19115</name>
    <name evidence="2" type="ORF">SAMN05216368_10380</name>
</gene>
<organism evidence="2 4">
    <name type="scientific">Cryobacterium flavum</name>
    <dbReference type="NCBI Taxonomy" id="1424659"/>
    <lineage>
        <taxon>Bacteria</taxon>
        <taxon>Bacillati</taxon>
        <taxon>Actinomycetota</taxon>
        <taxon>Actinomycetes</taxon>
        <taxon>Micrococcales</taxon>
        <taxon>Microbacteriaceae</taxon>
        <taxon>Cryobacterium</taxon>
    </lineage>
</organism>
<reference evidence="2 4" key="1">
    <citation type="submission" date="2016-10" db="EMBL/GenBank/DDBJ databases">
        <authorList>
            <person name="Varghese N."/>
            <person name="Submissions S."/>
        </authorList>
    </citation>
    <scope>NUCLEOTIDE SEQUENCE [LARGE SCALE GENOMIC DNA]</scope>
    <source>
        <strain evidence="2 4">CGMCC 1.11215</strain>
    </source>
</reference>